<proteinExistence type="predicted"/>
<feature type="transmembrane region" description="Helical" evidence="1">
    <location>
        <begin position="116"/>
        <end position="140"/>
    </location>
</feature>
<evidence type="ECO:0000313" key="2">
    <source>
        <dbReference type="EMBL" id="KIE13802.1"/>
    </source>
</evidence>
<protein>
    <recommendedName>
        <fullName evidence="3">ABC transporter permease</fullName>
    </recommendedName>
</protein>
<feature type="transmembrane region" description="Helical" evidence="1">
    <location>
        <begin position="63"/>
        <end position="86"/>
    </location>
</feature>
<keyword evidence="1" id="KW-1133">Transmembrane helix</keyword>
<dbReference type="OrthoDB" id="9553870at2"/>
<name>A0A0C1NFW2_9CYAN</name>
<evidence type="ECO:0008006" key="3">
    <source>
        <dbReference type="Google" id="ProtNLM"/>
    </source>
</evidence>
<gene>
    <name evidence="2" type="ORF">DA73_0202075</name>
</gene>
<comment type="caution">
    <text evidence="2">The sequence shown here is derived from an EMBL/GenBank/DDBJ whole genome shotgun (WGS) entry which is preliminary data.</text>
</comment>
<sequence>MDKKLDNALNNESKRQDFLWKQYYLWIELYKFYLDVAFKANAFFYAVTGGIITFYFSTPNKQYIRYALLLPAIMSAGFFYIAMYGIRAFNVTKKEVDLLALQLTLKEYPDLNVLTIALYVFACVFLLVSISMLCLIFQLVNI</sequence>
<feature type="transmembrane region" description="Helical" evidence="1">
    <location>
        <begin position="36"/>
        <end position="56"/>
    </location>
</feature>
<accession>A0A0C1NFW2</accession>
<dbReference type="EMBL" id="JHEG02000007">
    <property type="protein sequence ID" value="KIE13802.1"/>
    <property type="molecule type" value="Genomic_DNA"/>
</dbReference>
<organism evidence="2">
    <name type="scientific">Tolypothrix bouteillei VB521301</name>
    <dbReference type="NCBI Taxonomy" id="1479485"/>
    <lineage>
        <taxon>Bacteria</taxon>
        <taxon>Bacillati</taxon>
        <taxon>Cyanobacteriota</taxon>
        <taxon>Cyanophyceae</taxon>
        <taxon>Nostocales</taxon>
        <taxon>Tolypothrichaceae</taxon>
        <taxon>Tolypothrix</taxon>
    </lineage>
</organism>
<dbReference type="AlphaFoldDB" id="A0A0C1NFW2"/>
<keyword evidence="1" id="KW-0472">Membrane</keyword>
<reference evidence="2" key="1">
    <citation type="journal article" date="2015" name="Genome Announc.">
        <title>Draft Genome Sequence of Tolypothrix boutellei Strain VB521301.</title>
        <authorList>
            <person name="Chandrababunaidu M.M."/>
            <person name="Singh D."/>
            <person name="Sen D."/>
            <person name="Bhan S."/>
            <person name="Das S."/>
            <person name="Gupta A."/>
            <person name="Adhikary S.P."/>
            <person name="Tripathy S."/>
        </authorList>
    </citation>
    <scope>NUCLEOTIDE SEQUENCE</scope>
    <source>
        <strain evidence="2">VB521301</strain>
    </source>
</reference>
<evidence type="ECO:0000256" key="1">
    <source>
        <dbReference type="SAM" id="Phobius"/>
    </source>
</evidence>
<keyword evidence="1" id="KW-0812">Transmembrane</keyword>